<name>A0A0F4JBJ9_9ACTN</name>
<dbReference type="RefSeq" id="WP_045948662.1">
    <property type="nucleotide sequence ID" value="NZ_JZWV01000511.1"/>
</dbReference>
<dbReference type="AlphaFoldDB" id="A0A0F4JBJ9"/>
<comment type="caution">
    <text evidence="1">The sequence shown here is derived from an EMBL/GenBank/DDBJ whole genome shotgun (WGS) entry which is preliminary data.</text>
</comment>
<evidence type="ECO:0000313" key="1">
    <source>
        <dbReference type="EMBL" id="KJY31179.1"/>
    </source>
</evidence>
<dbReference type="Gene3D" id="3.30.530.20">
    <property type="match status" value="1"/>
</dbReference>
<dbReference type="PATRIC" id="fig|68223.7.peg.8334"/>
<dbReference type="InterPro" id="IPR023393">
    <property type="entry name" value="START-like_dom_sf"/>
</dbReference>
<gene>
    <name evidence="1" type="ORF">VR44_18625</name>
</gene>
<dbReference type="OrthoDB" id="3255669at2"/>
<keyword evidence="2" id="KW-1185">Reference proteome</keyword>
<reference evidence="1 2" key="1">
    <citation type="submission" date="2015-02" db="EMBL/GenBank/DDBJ databases">
        <authorList>
            <person name="Ju K.-S."/>
            <person name="Doroghazi J.R."/>
            <person name="Metcalf W."/>
        </authorList>
    </citation>
    <scope>NUCLEOTIDE SEQUENCE [LARGE SCALE GENOMIC DNA]</scope>
    <source>
        <strain evidence="1 2">NRRL ISP-5550</strain>
    </source>
</reference>
<evidence type="ECO:0008006" key="3">
    <source>
        <dbReference type="Google" id="ProtNLM"/>
    </source>
</evidence>
<proteinExistence type="predicted"/>
<sequence length="179" mass="19918">MWGATPGERGAAYPCDDLLGPSAEPWLRAVTVRAPAPVVFRWLCQLKVAPYSYDSLDNFGRRSPRRLTPGAERLETGQRVMTIFELVGFEPDRHLTLLLTTPWAVRAFGEFAITYRADPVDARTTRLVVKMMVGRRPGRLGAARLRMMARGDLFMMRRQLATLGALAERTAARKGAVGS</sequence>
<protein>
    <recommendedName>
        <fullName evidence="3">Polyketide cyclase</fullName>
    </recommendedName>
</protein>
<organism evidence="1 2">
    <name type="scientific">Streptomyces katrae</name>
    <dbReference type="NCBI Taxonomy" id="68223"/>
    <lineage>
        <taxon>Bacteria</taxon>
        <taxon>Bacillati</taxon>
        <taxon>Actinomycetota</taxon>
        <taxon>Actinomycetes</taxon>
        <taxon>Kitasatosporales</taxon>
        <taxon>Streptomycetaceae</taxon>
        <taxon>Streptomyces</taxon>
    </lineage>
</organism>
<dbReference type="Proteomes" id="UP000033551">
    <property type="component" value="Unassembled WGS sequence"/>
</dbReference>
<dbReference type="EMBL" id="JZWV01000511">
    <property type="protein sequence ID" value="KJY31179.1"/>
    <property type="molecule type" value="Genomic_DNA"/>
</dbReference>
<dbReference type="SUPFAM" id="SSF55961">
    <property type="entry name" value="Bet v1-like"/>
    <property type="match status" value="1"/>
</dbReference>
<evidence type="ECO:0000313" key="2">
    <source>
        <dbReference type="Proteomes" id="UP000033551"/>
    </source>
</evidence>
<accession>A0A0F4JBJ9</accession>